<protein>
    <submittedName>
        <fullName evidence="1">Uncharacterized protein</fullName>
    </submittedName>
</protein>
<organism evidence="1">
    <name type="scientific">Salmonella sp</name>
    <dbReference type="NCBI Taxonomy" id="599"/>
    <lineage>
        <taxon>Bacteria</taxon>
        <taxon>Pseudomonadati</taxon>
        <taxon>Pseudomonadota</taxon>
        <taxon>Gammaproteobacteria</taxon>
        <taxon>Enterobacterales</taxon>
        <taxon>Enterobacteriaceae</taxon>
        <taxon>Salmonella</taxon>
    </lineage>
</organism>
<dbReference type="AlphaFoldDB" id="A0A482ETX7"/>
<sequence length="76" mass="8413">MRSLLAARCCWRKLGWVATADAGTGEISRSSTSARHQVTGISGVVNFKVMEMPRTMDPLAFADFIYNECTPENTRT</sequence>
<keyword evidence="1" id="KW-0614">Plasmid</keyword>
<gene>
    <name evidence="1" type="ORF">NNIBIDOC_00187</name>
</gene>
<accession>A0A482ETX7</accession>
<name>A0A482ETX7_SALSP</name>
<reference evidence="1" key="1">
    <citation type="submission" date="2019-01" db="EMBL/GenBank/DDBJ databases">
        <title>Salmonella strain 1423 plasmid sequences.</title>
        <authorList>
            <person name="Chen K."/>
            <person name="Chen S."/>
        </authorList>
    </citation>
    <scope>NUCLEOTIDE SEQUENCE</scope>
    <source>
        <strain evidence="1">Sa1423</strain>
        <plasmid evidence="1">pSa1423-160k</plasmid>
    </source>
</reference>
<dbReference type="EMBL" id="MK356558">
    <property type="protein sequence ID" value="QBM91516.1"/>
    <property type="molecule type" value="Genomic_DNA"/>
</dbReference>
<proteinExistence type="predicted"/>
<evidence type="ECO:0000313" key="1">
    <source>
        <dbReference type="EMBL" id="QBM91516.1"/>
    </source>
</evidence>
<geneLocation type="plasmid" evidence="1">
    <name>pSa1423-160k</name>
</geneLocation>